<proteinExistence type="predicted"/>
<feature type="compositionally biased region" description="Polar residues" evidence="1">
    <location>
        <begin position="546"/>
        <end position="570"/>
    </location>
</feature>
<dbReference type="CTD" id="9810194"/>
<dbReference type="AlphaFoldDB" id="A0A6A5HUF5"/>
<name>A0A6A5HUF5_CAERE</name>
<feature type="region of interest" description="Disordered" evidence="1">
    <location>
        <begin position="1"/>
        <end position="51"/>
    </location>
</feature>
<reference evidence="2 3" key="1">
    <citation type="submission" date="2019-12" db="EMBL/GenBank/DDBJ databases">
        <title>Chromosome-level assembly of the Caenorhabditis remanei genome.</title>
        <authorList>
            <person name="Teterina A.A."/>
            <person name="Willis J.H."/>
            <person name="Phillips P.C."/>
        </authorList>
    </citation>
    <scope>NUCLEOTIDE SEQUENCE [LARGE SCALE GENOMIC DNA]</scope>
    <source>
        <strain evidence="2 3">PX506</strain>
        <tissue evidence="2">Whole organism</tissue>
    </source>
</reference>
<evidence type="ECO:0000313" key="3">
    <source>
        <dbReference type="Proteomes" id="UP000483820"/>
    </source>
</evidence>
<dbReference type="Proteomes" id="UP000483820">
    <property type="component" value="Chromosome I"/>
</dbReference>
<feature type="region of interest" description="Disordered" evidence="1">
    <location>
        <begin position="526"/>
        <end position="572"/>
    </location>
</feature>
<evidence type="ECO:0000313" key="2">
    <source>
        <dbReference type="EMBL" id="KAF1770781.1"/>
    </source>
</evidence>
<gene>
    <name evidence="2" type="ORF">GCK72_002604</name>
</gene>
<dbReference type="RefSeq" id="XP_053592154.1">
    <property type="nucleotide sequence ID" value="XM_053723509.1"/>
</dbReference>
<sequence length="612" mass="69904">MNPKQRVNKRTVFEDSDSEEEVEKPLKKKSKRSEEHEVREQNSVNGGDGDSKSGNSAYEIISFDSKDFTVISERILRKSVIWKLLTIRGPYYHFFGKFGKIMSRNRAIRKFIRRILLKIHERKIEFRDNMLPSMICSYGTEKPTVDDVMHIVEKMCKKVFCFTIAKVTIDLSKGNILSPLRKVFCEREVRLICNSRLDISDNLRRLCKSMRLYISDKQTEELRNALVYYCFFCSADLLKQAIESQLSGNFAECVMKLHDKRIERFLVETLSNVLNTEKMKIFEGAWIQYVLDSIKKLGKGPFGESPNCSEIYTEVCQKMNSSSLALISSYFYQATPGGQSLLCHTLLQLLRFVVHLSLNTLRHVFHFDSKRHRVTYNGELDEEVTDFRGYDHSQSRAIISKPQSVPSTFSINSTPTIPKKTFNFTPNSVPAASLSRLPAGCDVRQPPPYTTPPVGQYSYNPISFQNTHSIGTTPQFLFTPVNSQPQVNFLPAQEIPIQSNTIFRRKTLLPTPCSLVKIPVPVVSQSPVEAPQSPVENKSFIRKFPSDSTNGSYQTSSDDTRPSTVANDTPWSIDDETDIPKKWVDAYKIMLEWNQDLKSELEKAQAKLALLS</sequence>
<dbReference type="EMBL" id="WUAV01000001">
    <property type="protein sequence ID" value="KAF1770781.1"/>
    <property type="molecule type" value="Genomic_DNA"/>
</dbReference>
<evidence type="ECO:0000256" key="1">
    <source>
        <dbReference type="SAM" id="MobiDB-lite"/>
    </source>
</evidence>
<comment type="caution">
    <text evidence="2">The sequence shown here is derived from an EMBL/GenBank/DDBJ whole genome shotgun (WGS) entry which is preliminary data.</text>
</comment>
<accession>A0A6A5HUF5</accession>
<organism evidence="2 3">
    <name type="scientific">Caenorhabditis remanei</name>
    <name type="common">Caenorhabditis vulgaris</name>
    <dbReference type="NCBI Taxonomy" id="31234"/>
    <lineage>
        <taxon>Eukaryota</taxon>
        <taxon>Metazoa</taxon>
        <taxon>Ecdysozoa</taxon>
        <taxon>Nematoda</taxon>
        <taxon>Chromadorea</taxon>
        <taxon>Rhabditida</taxon>
        <taxon>Rhabditina</taxon>
        <taxon>Rhabditomorpha</taxon>
        <taxon>Rhabditoidea</taxon>
        <taxon>Rhabditidae</taxon>
        <taxon>Peloderinae</taxon>
        <taxon>Caenorhabditis</taxon>
    </lineage>
</organism>
<protein>
    <submittedName>
        <fullName evidence="2">Uncharacterized protein</fullName>
    </submittedName>
</protein>
<dbReference type="KEGG" id="crq:GCK72_002604"/>
<dbReference type="GeneID" id="9810194"/>